<dbReference type="GO" id="GO:0008080">
    <property type="term" value="F:N-acetyltransferase activity"/>
    <property type="evidence" value="ECO:0007669"/>
    <property type="project" value="InterPro"/>
</dbReference>
<dbReference type="OrthoDB" id="630895at2759"/>
<proteinExistence type="inferred from homology"/>
<reference evidence="6" key="1">
    <citation type="journal article" date="2020" name="bioRxiv">
        <title>Whole genome comparisons of ergot fungi reveals the divergence and evolution of species within the genus Claviceps are the result of varying mechanisms driving genome evolution and host range expansion.</title>
        <authorList>
            <person name="Wyka S.A."/>
            <person name="Mondo S.J."/>
            <person name="Liu M."/>
            <person name="Dettman J."/>
            <person name="Nalam V."/>
            <person name="Broders K.D."/>
        </authorList>
    </citation>
    <scope>NUCLEOTIDE SEQUENCE</scope>
    <source>
        <strain evidence="6">CCC 602</strain>
    </source>
</reference>
<dbReference type="Pfam" id="PF04229">
    <property type="entry name" value="GrpB"/>
    <property type="match status" value="1"/>
</dbReference>
<accession>A0A9P7N9W2</accession>
<keyword evidence="3" id="KW-0012">Acyltransferase</keyword>
<dbReference type="Proteomes" id="UP000748025">
    <property type="component" value="Unassembled WGS sequence"/>
</dbReference>
<organism evidence="6 7">
    <name type="scientific">Claviceps pusilla</name>
    <dbReference type="NCBI Taxonomy" id="123648"/>
    <lineage>
        <taxon>Eukaryota</taxon>
        <taxon>Fungi</taxon>
        <taxon>Dikarya</taxon>
        <taxon>Ascomycota</taxon>
        <taxon>Pezizomycotina</taxon>
        <taxon>Sordariomycetes</taxon>
        <taxon>Hypocreomycetidae</taxon>
        <taxon>Hypocreales</taxon>
        <taxon>Clavicipitaceae</taxon>
        <taxon>Claviceps</taxon>
    </lineage>
</organism>
<evidence type="ECO:0000256" key="4">
    <source>
        <dbReference type="SAM" id="MobiDB-lite"/>
    </source>
</evidence>
<dbReference type="InterPro" id="IPR000182">
    <property type="entry name" value="GNAT_dom"/>
</dbReference>
<evidence type="ECO:0000313" key="6">
    <source>
        <dbReference type="EMBL" id="KAG6005045.1"/>
    </source>
</evidence>
<gene>
    <name evidence="6" type="ORF">E4U43_000632</name>
</gene>
<evidence type="ECO:0000313" key="7">
    <source>
        <dbReference type="Proteomes" id="UP000748025"/>
    </source>
</evidence>
<keyword evidence="2" id="KW-0808">Transferase</keyword>
<dbReference type="Gene3D" id="3.30.460.10">
    <property type="entry name" value="Beta Polymerase, domain 2"/>
    <property type="match status" value="1"/>
</dbReference>
<dbReference type="PANTHER" id="PTHR13256">
    <property type="entry name" value="N-ACETYLTRANSFERASE 9"/>
    <property type="match status" value="1"/>
</dbReference>
<feature type="domain" description="N-acetyltransferase" evidence="5">
    <location>
        <begin position="74"/>
        <end position="248"/>
    </location>
</feature>
<name>A0A9P7N9W2_9HYPO</name>
<feature type="region of interest" description="Disordered" evidence="4">
    <location>
        <begin position="1"/>
        <end position="20"/>
    </location>
</feature>
<dbReference type="Pfam" id="PF13302">
    <property type="entry name" value="Acetyltransf_3"/>
    <property type="match status" value="1"/>
</dbReference>
<dbReference type="PROSITE" id="PS51186">
    <property type="entry name" value="GNAT"/>
    <property type="match status" value="1"/>
</dbReference>
<dbReference type="SUPFAM" id="SSF55729">
    <property type="entry name" value="Acyl-CoA N-acyltransferases (Nat)"/>
    <property type="match status" value="1"/>
</dbReference>
<evidence type="ECO:0000256" key="1">
    <source>
        <dbReference type="ARBA" id="ARBA00009342"/>
    </source>
</evidence>
<protein>
    <recommendedName>
        <fullName evidence="5">N-acetyltransferase domain-containing protein</fullName>
    </recommendedName>
</protein>
<evidence type="ECO:0000256" key="2">
    <source>
        <dbReference type="ARBA" id="ARBA00022679"/>
    </source>
</evidence>
<dbReference type="InterPro" id="IPR039135">
    <property type="entry name" value="NAT9-like"/>
</dbReference>
<dbReference type="InterPro" id="IPR007344">
    <property type="entry name" value="GrpB/CoaE"/>
</dbReference>
<dbReference type="Gene3D" id="3.40.630.30">
    <property type="match status" value="1"/>
</dbReference>
<dbReference type="InterPro" id="IPR016181">
    <property type="entry name" value="Acyl_CoA_acyltransferase"/>
</dbReference>
<dbReference type="EMBL" id="SRPW01001196">
    <property type="protein sequence ID" value="KAG6005045.1"/>
    <property type="molecule type" value="Genomic_DNA"/>
</dbReference>
<evidence type="ECO:0000256" key="3">
    <source>
        <dbReference type="ARBA" id="ARBA00023315"/>
    </source>
</evidence>
<dbReference type="AlphaFoldDB" id="A0A9P7N9W2"/>
<evidence type="ECO:0000259" key="5">
    <source>
        <dbReference type="PROSITE" id="PS51186"/>
    </source>
</evidence>
<sequence length="480" mass="54085">MSPVPTHAVPYTRQSRKHQTRHFTRQRSRIGFPGLRYNCRMRINQGTAIKASRVLLVPYEARHVPRYLTWMKDPAIQEATASEPLTLQEEYENQRSWRASHDKLTFIICCEAPPDAAGSATVRAGVADAEERMRGDVNLFIYDDELGDPAADEAGGLRGEIDVMIAEKGHWRKGYGRAAVECLLMYVRRNVDGILREYRGDGEARMVGLMAKIKEGNGGSRALFKGLGFRQSGGVNYFGEVVMVISWLEVEELVDGWTGQRAYEEVRYEVDDDAGGTGMMSPTKDDLVKDYGYDPANLIRVSRRKVERSLAIVDPDPAWPAKFQSLKARIQLALGSKALCVSHVGSTSIPGLPAKDIIDVDLTVADARRESDYVPALEAAGFQWISYEPAWHDHHFFVCYEPMTNLHVFSEGCPELVRHLMFREYILSHDAERAVYVAAKREASEMAMRAGETGMQYNLRKEATIRGILQRMWQEAGFVE</sequence>
<comment type="similarity">
    <text evidence="1">Belongs to the acetyltransferase family. GNAT subfamily.</text>
</comment>
<comment type="caution">
    <text evidence="6">The sequence shown here is derived from an EMBL/GenBank/DDBJ whole genome shotgun (WGS) entry which is preliminary data.</text>
</comment>
<dbReference type="PANTHER" id="PTHR13256:SF16">
    <property type="entry name" value="ALPHA_BETA-TUBULIN-N-ACETYLTRANSFERASE 9"/>
    <property type="match status" value="1"/>
</dbReference>
<dbReference type="SUPFAM" id="SSF81301">
    <property type="entry name" value="Nucleotidyltransferase"/>
    <property type="match status" value="1"/>
</dbReference>
<keyword evidence="7" id="KW-1185">Reference proteome</keyword>
<dbReference type="InterPro" id="IPR043519">
    <property type="entry name" value="NT_sf"/>
</dbReference>